<evidence type="ECO:0000313" key="5">
    <source>
        <dbReference type="Proteomes" id="UP000323594"/>
    </source>
</evidence>
<dbReference type="InterPro" id="IPR002826">
    <property type="entry name" value="MptE-like"/>
</dbReference>
<dbReference type="RefSeq" id="WP_024751965.1">
    <property type="nucleotide sequence ID" value="NZ_CDNC01000001.1"/>
</dbReference>
<evidence type="ECO:0000313" key="3">
    <source>
        <dbReference type="EMBL" id="QEJ98443.1"/>
    </source>
</evidence>
<accession>A0A0B7GQG1</accession>
<dbReference type="AlphaFoldDB" id="A0A0B7GQG1"/>
<reference evidence="2" key="1">
    <citation type="submission" date="2015-01" db="EMBL/GenBank/DDBJ databases">
        <authorList>
            <person name="Xiang T."/>
            <person name="Song Y."/>
            <person name="Huang L."/>
            <person name="Wang B."/>
            <person name="Wu P."/>
        </authorList>
    </citation>
    <scope>NUCLEOTIDE SEQUENCE [LARGE SCALE GENOMIC DNA]</scope>
    <source>
        <strain evidence="2">V1</strain>
    </source>
</reference>
<sequence length="507" mass="56981">MNKIFTENIAALKKENTRLADILEKTESNSAYSNVFVAKSGELVPLLKNGKPLHSKYDPKKEAQNLLPKESCFVLFCGIGSGVQIKLFLETFPQAFCGVCEADYPTLRSAFDCIDFTEIIANKRLYFFAPISVQRLPQELAERYLPAMHGNFSVYSLSAWTRFFPEEIKLFSHLVDAALDKIRADYSVQAHFGKLWLRNAFINLQTAAKICPCLPKVSLRTQAAVLGAGPSLEEGIKKIQSERSAYTVFATDTAFPACIKQKLIPDFFIGIDPQYLSYAHSFPPLPKNTTAIFDLCACPSAITPFIENKNPLIFAAGGHPLAQLAAEYSPFPYMETSSGTVTIAALSVASSLGFTKPLTFGADFAYINGKPYARGTYLFDLYQKKAVRTAPAETSFSALMFRTQTKKITSDSGITYTTDVLTRYKKSFLSFSSENIWKKEDFSAFPYNEFIQFFLKSLKEERHETSLALLPFFAWYKLKKKKKGENLDSFSIRELVFGEILRYTKLK</sequence>
<dbReference type="Proteomes" id="UP000323594">
    <property type="component" value="Chromosome"/>
</dbReference>
<dbReference type="EMBL" id="CDNC01000001">
    <property type="protein sequence ID" value="CEM60673.1"/>
    <property type="molecule type" value="Genomic_DNA"/>
</dbReference>
<feature type="domain" description="6-hydroxymethylpterin diphosphokinase MptE-like" evidence="1">
    <location>
        <begin position="199"/>
        <end position="368"/>
    </location>
</feature>
<name>A0A0B7GQG1_TREPH</name>
<gene>
    <name evidence="3" type="ORF">FUT82_10845</name>
    <name evidence="2" type="ORF">TPHV1_10341</name>
</gene>
<dbReference type="Pfam" id="PF01973">
    <property type="entry name" value="MptE-like"/>
    <property type="match status" value="1"/>
</dbReference>
<reference evidence="4" key="2">
    <citation type="submission" date="2015-01" db="EMBL/GenBank/DDBJ databases">
        <authorList>
            <person name="Manzoor Shahid"/>
            <person name="Zubair Saima"/>
        </authorList>
    </citation>
    <scope>NUCLEOTIDE SEQUENCE [LARGE SCALE GENOMIC DNA]</scope>
    <source>
        <strain evidence="4">V1</strain>
    </source>
</reference>
<dbReference type="GeneID" id="57753711"/>
<evidence type="ECO:0000313" key="2">
    <source>
        <dbReference type="EMBL" id="CEM60673.1"/>
    </source>
</evidence>
<dbReference type="Proteomes" id="UP000042527">
    <property type="component" value="Unassembled WGS sequence"/>
</dbReference>
<dbReference type="EMBL" id="CP042817">
    <property type="protein sequence ID" value="QEJ98443.1"/>
    <property type="molecule type" value="Genomic_DNA"/>
</dbReference>
<dbReference type="PANTHER" id="PTHR41786:SF1">
    <property type="entry name" value="6-HYDROXYMETHYLPTERIN DIPHOSPHOKINASE MPTE-LIKE DOMAIN-CONTAINING PROTEIN"/>
    <property type="match status" value="1"/>
</dbReference>
<protein>
    <submittedName>
        <fullName evidence="3">Motility associated factor glycosyltransferase family protein</fullName>
    </submittedName>
</protein>
<dbReference type="OrthoDB" id="354701at2"/>
<proteinExistence type="predicted"/>
<dbReference type="PANTHER" id="PTHR41786">
    <property type="entry name" value="MOTILITY ACCESSORY FACTOR MAF"/>
    <property type="match status" value="1"/>
</dbReference>
<reference evidence="3 5" key="3">
    <citation type="submission" date="2019-08" db="EMBL/GenBank/DDBJ databases">
        <authorList>
            <person name="Kuhnert P."/>
        </authorList>
    </citation>
    <scope>NUCLEOTIDE SEQUENCE [LARGE SCALE GENOMIC DNA]</scope>
    <source>
        <strain evidence="3 5">B36.5</strain>
    </source>
</reference>
<evidence type="ECO:0000259" key="1">
    <source>
        <dbReference type="Pfam" id="PF01973"/>
    </source>
</evidence>
<keyword evidence="4" id="KW-1185">Reference proteome</keyword>
<organism evidence="2 4">
    <name type="scientific">Treponema phagedenis</name>
    <dbReference type="NCBI Taxonomy" id="162"/>
    <lineage>
        <taxon>Bacteria</taxon>
        <taxon>Pseudomonadati</taxon>
        <taxon>Spirochaetota</taxon>
        <taxon>Spirochaetia</taxon>
        <taxon>Spirochaetales</taxon>
        <taxon>Treponemataceae</taxon>
        <taxon>Treponema</taxon>
    </lineage>
</organism>
<evidence type="ECO:0000313" key="4">
    <source>
        <dbReference type="Proteomes" id="UP000042527"/>
    </source>
</evidence>